<accession>A0ABQ3HKY5</accession>
<sequence>MDAKYKAEKPEGFPNADLYQLLAYCTVLELQQGHLVYAKGNDDPAVHRVVGTDVTITAHTLDLTRPPEELLAQVKHLADELAAAPARHAL</sequence>
<keyword evidence="2" id="KW-1185">Reference proteome</keyword>
<dbReference type="Pfam" id="PF10117">
    <property type="entry name" value="McrBC"/>
    <property type="match status" value="1"/>
</dbReference>
<name>A0ABQ3HKY5_9ACTN</name>
<gene>
    <name evidence="1" type="ORF">GCM10011376_13790</name>
</gene>
<evidence type="ECO:0000313" key="2">
    <source>
        <dbReference type="Proteomes" id="UP000597341"/>
    </source>
</evidence>
<dbReference type="Proteomes" id="UP000597341">
    <property type="component" value="Unassembled WGS sequence"/>
</dbReference>
<organism evidence="1 2">
    <name type="scientific">Nocardioides flavus</name>
    <name type="common">ex Wang et al. 2016</name>
    <dbReference type="NCBI Taxonomy" id="2058780"/>
    <lineage>
        <taxon>Bacteria</taxon>
        <taxon>Bacillati</taxon>
        <taxon>Actinomycetota</taxon>
        <taxon>Actinomycetes</taxon>
        <taxon>Propionibacteriales</taxon>
        <taxon>Nocardioidaceae</taxon>
        <taxon>Nocardioides</taxon>
    </lineage>
</organism>
<comment type="caution">
    <text evidence="1">The sequence shown here is derived from an EMBL/GenBank/DDBJ whole genome shotgun (WGS) entry which is preliminary data.</text>
</comment>
<dbReference type="InterPro" id="IPR019292">
    <property type="entry name" value="McrC"/>
</dbReference>
<dbReference type="EMBL" id="BNAD01000002">
    <property type="protein sequence ID" value="GHE16769.1"/>
    <property type="molecule type" value="Genomic_DNA"/>
</dbReference>
<proteinExistence type="predicted"/>
<reference evidence="2" key="1">
    <citation type="journal article" date="2019" name="Int. J. Syst. Evol. Microbiol.">
        <title>The Global Catalogue of Microorganisms (GCM) 10K type strain sequencing project: providing services to taxonomists for standard genome sequencing and annotation.</title>
        <authorList>
            <consortium name="The Broad Institute Genomics Platform"/>
            <consortium name="The Broad Institute Genome Sequencing Center for Infectious Disease"/>
            <person name="Wu L."/>
            <person name="Ma J."/>
        </authorList>
    </citation>
    <scope>NUCLEOTIDE SEQUENCE [LARGE SCALE GENOMIC DNA]</scope>
    <source>
        <strain evidence="2">CGMCC 1.12791</strain>
    </source>
</reference>
<evidence type="ECO:0000313" key="1">
    <source>
        <dbReference type="EMBL" id="GHE16769.1"/>
    </source>
</evidence>
<protein>
    <submittedName>
        <fullName evidence="1">Uncharacterized protein</fullName>
    </submittedName>
</protein>